<evidence type="ECO:0000259" key="1">
    <source>
        <dbReference type="Pfam" id="PF13843"/>
    </source>
</evidence>
<protein>
    <recommendedName>
        <fullName evidence="1">PiggyBac transposable element-derived protein domain-containing protein</fullName>
    </recommendedName>
</protein>
<evidence type="ECO:0000313" key="2">
    <source>
        <dbReference type="EMBL" id="KAJ8315952.1"/>
    </source>
</evidence>
<comment type="caution">
    <text evidence="2">The sequence shown here is derived from an EMBL/GenBank/DDBJ whole genome shotgun (WGS) entry which is preliminary data.</text>
</comment>
<proteinExistence type="predicted"/>
<gene>
    <name evidence="2" type="ORF">KUTeg_005966</name>
</gene>
<accession>A0ABQ9FF32</accession>
<dbReference type="Proteomes" id="UP001217089">
    <property type="component" value="Unassembled WGS sequence"/>
</dbReference>
<dbReference type="PANTHER" id="PTHR46599:SF2">
    <property type="entry name" value="PIGGYBAC TRANSPOSABLE ELEMENT-DERIVED PROTEIN 4-LIKE"/>
    <property type="match status" value="1"/>
</dbReference>
<dbReference type="Pfam" id="PF13843">
    <property type="entry name" value="DDE_Tnp_1_7"/>
    <property type="match status" value="1"/>
</dbReference>
<keyword evidence="3" id="KW-1185">Reference proteome</keyword>
<organism evidence="2 3">
    <name type="scientific">Tegillarca granosa</name>
    <name type="common">Malaysian cockle</name>
    <name type="synonym">Anadara granosa</name>
    <dbReference type="NCBI Taxonomy" id="220873"/>
    <lineage>
        <taxon>Eukaryota</taxon>
        <taxon>Metazoa</taxon>
        <taxon>Spiralia</taxon>
        <taxon>Lophotrochozoa</taxon>
        <taxon>Mollusca</taxon>
        <taxon>Bivalvia</taxon>
        <taxon>Autobranchia</taxon>
        <taxon>Pteriomorphia</taxon>
        <taxon>Arcoida</taxon>
        <taxon>Arcoidea</taxon>
        <taxon>Arcidae</taxon>
        <taxon>Tegillarca</taxon>
    </lineage>
</organism>
<feature type="domain" description="PiggyBac transposable element-derived protein" evidence="1">
    <location>
        <begin position="57"/>
        <end position="139"/>
    </location>
</feature>
<evidence type="ECO:0000313" key="3">
    <source>
        <dbReference type="Proteomes" id="UP001217089"/>
    </source>
</evidence>
<name>A0ABQ9FF32_TEGGR</name>
<reference evidence="2 3" key="1">
    <citation type="submission" date="2022-12" db="EMBL/GenBank/DDBJ databases">
        <title>Chromosome-level genome of Tegillarca granosa.</title>
        <authorList>
            <person name="Kim J."/>
        </authorList>
    </citation>
    <scope>NUCLEOTIDE SEQUENCE [LARGE SCALE GENOMIC DNA]</scope>
    <source>
        <strain evidence="2">Teg-2019</strain>
        <tissue evidence="2">Adductor muscle</tissue>
    </source>
</reference>
<dbReference type="PANTHER" id="PTHR46599">
    <property type="entry name" value="PIGGYBAC TRANSPOSABLE ELEMENT-DERIVED PROTEIN 4"/>
    <property type="match status" value="1"/>
</dbReference>
<dbReference type="EMBL" id="JARBDR010000328">
    <property type="protein sequence ID" value="KAJ8315952.1"/>
    <property type="molecule type" value="Genomic_DNA"/>
</dbReference>
<dbReference type="InterPro" id="IPR029526">
    <property type="entry name" value="PGBD"/>
</dbReference>
<sequence>MLNNTWPTHKDGNSSAAKIKNVLNTMPIRRFSELMRYFHINDNSTQGHSETPNYDRCDPDGYCHDFRPYLGKHDIFRGRGLGERVATHMCCDLKCRSYHVFFDRYLTSIRLLRILKENGMYAYGTISKTSEGFPKGTKESCWLGWGDYLQLQHDSLDATVWND</sequence>